<evidence type="ECO:0000313" key="3">
    <source>
        <dbReference type="Proteomes" id="UP000265719"/>
    </source>
</evidence>
<dbReference type="RefSeq" id="WP_068693877.1">
    <property type="nucleotide sequence ID" value="NZ_CP063196.1"/>
</dbReference>
<name>A0A399FZ15_9ACTN</name>
<dbReference type="EMBL" id="CP063196">
    <property type="protein sequence ID" value="UOE18956.1"/>
    <property type="molecule type" value="Genomic_DNA"/>
</dbReference>
<evidence type="ECO:0000256" key="1">
    <source>
        <dbReference type="SAM" id="MobiDB-lite"/>
    </source>
</evidence>
<dbReference type="KEGG" id="thao:NI17_019650"/>
<feature type="region of interest" description="Disordered" evidence="1">
    <location>
        <begin position="47"/>
        <end position="72"/>
    </location>
</feature>
<feature type="compositionally biased region" description="Acidic residues" evidence="1">
    <location>
        <begin position="52"/>
        <end position="62"/>
    </location>
</feature>
<gene>
    <name evidence="2" type="ORF">NI17_019650</name>
</gene>
<reference evidence="2" key="1">
    <citation type="submission" date="2020-10" db="EMBL/GenBank/DDBJ databases">
        <title>De novo genome project of the cellulose decomposer Thermobifida halotolerans type strain.</title>
        <authorList>
            <person name="Nagy I."/>
            <person name="Horvath B."/>
            <person name="Kukolya J."/>
            <person name="Nagy I."/>
            <person name="Orsini M."/>
        </authorList>
    </citation>
    <scope>NUCLEOTIDE SEQUENCE</scope>
    <source>
        <strain evidence="2">DSM 44931</strain>
    </source>
</reference>
<dbReference type="AlphaFoldDB" id="A0A399FZ15"/>
<dbReference type="Proteomes" id="UP000265719">
    <property type="component" value="Chromosome"/>
</dbReference>
<sequence length="72" mass="7754">MVVMILPLKVDAIPSTAGAVYGAWPYATAEPAFPRIVQATRAPYVGAVTTNPDDDDEEDDGGPEWLRPPRTL</sequence>
<evidence type="ECO:0000313" key="2">
    <source>
        <dbReference type="EMBL" id="UOE18956.1"/>
    </source>
</evidence>
<proteinExistence type="predicted"/>
<protein>
    <submittedName>
        <fullName evidence="2">Uncharacterized protein</fullName>
    </submittedName>
</protein>
<organism evidence="2 3">
    <name type="scientific">Thermobifida halotolerans</name>
    <dbReference type="NCBI Taxonomy" id="483545"/>
    <lineage>
        <taxon>Bacteria</taxon>
        <taxon>Bacillati</taxon>
        <taxon>Actinomycetota</taxon>
        <taxon>Actinomycetes</taxon>
        <taxon>Streptosporangiales</taxon>
        <taxon>Nocardiopsidaceae</taxon>
        <taxon>Thermobifida</taxon>
    </lineage>
</organism>
<keyword evidence="3" id="KW-1185">Reference proteome</keyword>
<accession>A0A399FZ15</accession>